<gene>
    <name evidence="3" type="ORF">PPRIM_AZ9-3.1.T0130384</name>
</gene>
<dbReference type="AlphaFoldDB" id="A0A8S1K303"/>
<dbReference type="PANTHER" id="PTHR22775">
    <property type="entry name" value="SORTING NEXIN"/>
    <property type="match status" value="1"/>
</dbReference>
<sequence length="252" mass="29434">MQQTQNSTYQLKIVNTETRSDIVYYQIQVLNTQTKISWSFEERYKNLNNLHTQLCSELKQQLPQFPGKKFFGNTDPEFISTRKAGLQNYFKTLLQIIDVDQCPTLKKFLIKGEQKHIKDQPQSFKQDSIKQNDIQGNVPTKEKIQQQKQIENERIKKELKEKLAAATQQIKSKFVDLGSLVNPPEEHDIKKKRAFYDQIRLEPKNNQLYIDIPKPSPQSKMMIAQSTIEQTQPKLIQLISQLQTGVESIIRI</sequence>
<proteinExistence type="predicted"/>
<dbReference type="PANTHER" id="PTHR22775:SF3">
    <property type="entry name" value="SORTING NEXIN-13"/>
    <property type="match status" value="1"/>
</dbReference>
<reference evidence="3" key="1">
    <citation type="submission" date="2021-01" db="EMBL/GenBank/DDBJ databases">
        <authorList>
            <consortium name="Genoscope - CEA"/>
            <person name="William W."/>
        </authorList>
    </citation>
    <scope>NUCLEOTIDE SEQUENCE</scope>
</reference>
<dbReference type="GO" id="GO:0035091">
    <property type="term" value="F:phosphatidylinositol binding"/>
    <property type="evidence" value="ECO:0007669"/>
    <property type="project" value="InterPro"/>
</dbReference>
<name>A0A8S1K303_PARPR</name>
<dbReference type="Pfam" id="PF00787">
    <property type="entry name" value="PX"/>
    <property type="match status" value="1"/>
</dbReference>
<dbReference type="EMBL" id="CAJJDM010000010">
    <property type="protein sequence ID" value="CAD8049277.1"/>
    <property type="molecule type" value="Genomic_DNA"/>
</dbReference>
<dbReference type="PROSITE" id="PS50195">
    <property type="entry name" value="PX"/>
    <property type="match status" value="1"/>
</dbReference>
<dbReference type="OMA" id="KDQPQSF"/>
<dbReference type="CDD" id="cd06093">
    <property type="entry name" value="PX_domain"/>
    <property type="match status" value="1"/>
</dbReference>
<evidence type="ECO:0000313" key="3">
    <source>
        <dbReference type="EMBL" id="CAD8049277.1"/>
    </source>
</evidence>
<evidence type="ECO:0000259" key="2">
    <source>
        <dbReference type="PROSITE" id="PS50195"/>
    </source>
</evidence>
<dbReference type="Proteomes" id="UP000688137">
    <property type="component" value="Unassembled WGS sequence"/>
</dbReference>
<dbReference type="InterPro" id="IPR001683">
    <property type="entry name" value="PX_dom"/>
</dbReference>
<evidence type="ECO:0000313" key="4">
    <source>
        <dbReference type="Proteomes" id="UP000688137"/>
    </source>
</evidence>
<comment type="caution">
    <text evidence="3">The sequence shown here is derived from an EMBL/GenBank/DDBJ whole genome shotgun (WGS) entry which is preliminary data.</text>
</comment>
<protein>
    <recommendedName>
        <fullName evidence="2">PX domain-containing protein</fullName>
    </recommendedName>
</protein>
<keyword evidence="4" id="KW-1185">Reference proteome</keyword>
<feature type="domain" description="PX" evidence="2">
    <location>
        <begin position="1"/>
        <end position="116"/>
    </location>
</feature>
<feature type="region of interest" description="Disordered" evidence="1">
    <location>
        <begin position="119"/>
        <end position="147"/>
    </location>
</feature>
<organism evidence="3 4">
    <name type="scientific">Paramecium primaurelia</name>
    <dbReference type="NCBI Taxonomy" id="5886"/>
    <lineage>
        <taxon>Eukaryota</taxon>
        <taxon>Sar</taxon>
        <taxon>Alveolata</taxon>
        <taxon>Ciliophora</taxon>
        <taxon>Intramacronucleata</taxon>
        <taxon>Oligohymenophorea</taxon>
        <taxon>Peniculida</taxon>
        <taxon>Parameciidae</taxon>
        <taxon>Paramecium</taxon>
    </lineage>
</organism>
<accession>A0A8S1K303</accession>
<feature type="compositionally biased region" description="Polar residues" evidence="1">
    <location>
        <begin position="120"/>
        <end position="138"/>
    </location>
</feature>
<evidence type="ECO:0000256" key="1">
    <source>
        <dbReference type="SAM" id="MobiDB-lite"/>
    </source>
</evidence>
<dbReference type="SMART" id="SM00312">
    <property type="entry name" value="PX"/>
    <property type="match status" value="1"/>
</dbReference>